<evidence type="ECO:0000256" key="2">
    <source>
        <dbReference type="ARBA" id="ARBA00022723"/>
    </source>
</evidence>
<dbReference type="SUPFAM" id="SSF48613">
    <property type="entry name" value="Heme oxygenase-like"/>
    <property type="match status" value="1"/>
</dbReference>
<dbReference type="InterPro" id="IPR016053">
    <property type="entry name" value="Haem_Oase-like"/>
</dbReference>
<sequence length="242" mass="26652">MSEAVPPSETSLSETPLSETLRERAGSIRTESIQTGAIPVIALGTEVSPSERFMAELLTGQGTRDDYTALLAQHFFVYRALEAAAELRAGDPVAARFISPALTRLPAIREDLRFLVGDDWEARIEPLETTRRYVERIETVAATSTGGFVAHHYTRYLGDLAGCQVIRTLMQRQFGFETNGVGFWLFAGIAKPKEFKSVYRAQLDSVGWTDAERQQVLDEVAVAYRLTEDMFGGLVARSAAAA</sequence>
<dbReference type="RefSeq" id="WP_345377267.1">
    <property type="nucleotide sequence ID" value="NZ_BAABLM010000011.1"/>
</dbReference>
<protein>
    <submittedName>
        <fullName evidence="4">Biliverdin-producing heme oxygenase</fullName>
    </submittedName>
</protein>
<keyword evidence="1" id="KW-0349">Heme</keyword>
<evidence type="ECO:0000256" key="1">
    <source>
        <dbReference type="ARBA" id="ARBA00022617"/>
    </source>
</evidence>
<dbReference type="Proteomes" id="UP001501295">
    <property type="component" value="Unassembled WGS sequence"/>
</dbReference>
<keyword evidence="3" id="KW-0408">Iron</keyword>
<keyword evidence="2" id="KW-0479">Metal-binding</keyword>
<name>A0ABP8WB20_9MICO</name>
<gene>
    <name evidence="4" type="ORF">GCM10025780_35390</name>
</gene>
<keyword evidence="5" id="KW-1185">Reference proteome</keyword>
<dbReference type="InterPro" id="IPR002051">
    <property type="entry name" value="Haem_Oase"/>
</dbReference>
<dbReference type="Gene3D" id="1.20.910.10">
    <property type="entry name" value="Heme oxygenase-like"/>
    <property type="match status" value="1"/>
</dbReference>
<evidence type="ECO:0000256" key="3">
    <source>
        <dbReference type="ARBA" id="ARBA00023004"/>
    </source>
</evidence>
<dbReference type="PANTHER" id="PTHR10720:SF0">
    <property type="entry name" value="HEME OXYGENASE"/>
    <property type="match status" value="1"/>
</dbReference>
<reference evidence="5" key="1">
    <citation type="journal article" date="2019" name="Int. J. Syst. Evol. Microbiol.">
        <title>The Global Catalogue of Microorganisms (GCM) 10K type strain sequencing project: providing services to taxonomists for standard genome sequencing and annotation.</title>
        <authorList>
            <consortium name="The Broad Institute Genomics Platform"/>
            <consortium name="The Broad Institute Genome Sequencing Center for Infectious Disease"/>
            <person name="Wu L."/>
            <person name="Ma J."/>
        </authorList>
    </citation>
    <scope>NUCLEOTIDE SEQUENCE [LARGE SCALE GENOMIC DNA]</scope>
    <source>
        <strain evidence="5">JCM 18956</strain>
    </source>
</reference>
<evidence type="ECO:0000313" key="5">
    <source>
        <dbReference type="Proteomes" id="UP001501295"/>
    </source>
</evidence>
<dbReference type="InterPro" id="IPR016084">
    <property type="entry name" value="Haem_Oase-like_multi-hlx"/>
</dbReference>
<organism evidence="4 5">
    <name type="scientific">Frondihabitans cladoniiphilus</name>
    <dbReference type="NCBI Taxonomy" id="715785"/>
    <lineage>
        <taxon>Bacteria</taxon>
        <taxon>Bacillati</taxon>
        <taxon>Actinomycetota</taxon>
        <taxon>Actinomycetes</taxon>
        <taxon>Micrococcales</taxon>
        <taxon>Microbacteriaceae</taxon>
        <taxon>Frondihabitans</taxon>
    </lineage>
</organism>
<dbReference type="Pfam" id="PF01126">
    <property type="entry name" value="Heme_oxygenase"/>
    <property type="match status" value="1"/>
</dbReference>
<proteinExistence type="predicted"/>
<evidence type="ECO:0000313" key="4">
    <source>
        <dbReference type="EMBL" id="GAA4685826.1"/>
    </source>
</evidence>
<accession>A0ABP8WB20</accession>
<dbReference type="PANTHER" id="PTHR10720">
    <property type="entry name" value="HEME OXYGENASE"/>
    <property type="match status" value="1"/>
</dbReference>
<dbReference type="PRINTS" id="PR00088">
    <property type="entry name" value="HAEMOXYGNASE"/>
</dbReference>
<comment type="caution">
    <text evidence="4">The sequence shown here is derived from an EMBL/GenBank/DDBJ whole genome shotgun (WGS) entry which is preliminary data.</text>
</comment>
<dbReference type="EMBL" id="BAABLM010000011">
    <property type="protein sequence ID" value="GAA4685826.1"/>
    <property type="molecule type" value="Genomic_DNA"/>
</dbReference>
<dbReference type="CDD" id="cd19165">
    <property type="entry name" value="HemeO"/>
    <property type="match status" value="1"/>
</dbReference>